<dbReference type="AlphaFoldDB" id="A0A136ISY7"/>
<feature type="compositionally biased region" description="Polar residues" evidence="1">
    <location>
        <begin position="1"/>
        <end position="21"/>
    </location>
</feature>
<feature type="region of interest" description="Disordered" evidence="1">
    <location>
        <begin position="279"/>
        <end position="306"/>
    </location>
</feature>
<evidence type="ECO:0000256" key="1">
    <source>
        <dbReference type="SAM" id="MobiDB-lite"/>
    </source>
</evidence>
<feature type="region of interest" description="Disordered" evidence="1">
    <location>
        <begin position="71"/>
        <end position="91"/>
    </location>
</feature>
<proteinExistence type="predicted"/>
<accession>A0A136ISY7</accession>
<feature type="region of interest" description="Disordered" evidence="1">
    <location>
        <begin position="1"/>
        <end position="29"/>
    </location>
</feature>
<dbReference type="Proteomes" id="UP000070501">
    <property type="component" value="Unassembled WGS sequence"/>
</dbReference>
<name>A0A136ISY7_9PEZI</name>
<protein>
    <recommendedName>
        <fullName evidence="2">F-box domain-containing protein</fullName>
    </recommendedName>
</protein>
<reference evidence="4" key="1">
    <citation type="submission" date="2016-02" db="EMBL/GenBank/DDBJ databases">
        <title>Draft genome sequence of Microdochium bolleyi, a fungal endophyte of beachgrass.</title>
        <authorList>
            <consortium name="DOE Joint Genome Institute"/>
            <person name="David A.S."/>
            <person name="May G."/>
            <person name="Haridas S."/>
            <person name="Lim J."/>
            <person name="Wang M."/>
            <person name="Labutti K."/>
            <person name="Lipzen A."/>
            <person name="Barry K."/>
            <person name="Grigoriev I.V."/>
        </authorList>
    </citation>
    <scope>NUCLEOTIDE SEQUENCE [LARGE SCALE GENOMIC DNA]</scope>
    <source>
        <strain evidence="4">J235TASD1</strain>
    </source>
</reference>
<sequence>MSHQTNTVASWLSTTADSRTTGQEEQQQQQQYANINMVDAEDIDMSDAESYFSELSDTDSDNLSGLGIQHSAAAAASSTEQHQSATTEQQHEHLAGVLAQLTLDKRAAAADRPALNPPGTARVLFALPRELLHTVLADLSQPDLKALRLSCTGLAGAVELRIPRVFLSASSRNVQVCLAIARHPVYRERVREIVWDAARLPEDRADAMWHYRDLRPRVVGLPSAMLRPVDVGAAAAAAVPVWFRDCQALNDVRLIDHDFRQEQRWMEERIRRRIIGRGASVDRNGGSGGRPHDRQAAHADGTGAARRRPLRLREAVAWAERGSYELTDMAVFFEQHLRGYKMLAPDVAATKASRDWDYYQGLLRDQREVEESGAHIDALATALAAFTRLQTVTVSYHTHGRGGTQPKPVHETPMIRAFPHNFNYPVPLGWVDDSPHARIYGALPISQMPDSLSIVLRQLVTQGLCKDKNDAAEEEPSPLVELRIDDGGLGRGVDFGALTHSGCSGRSRADLLSQIMAQPGFEGLCLQMAGLTLVQCARYFDNGKFGDLLGQANGGRGLRKLELACNPTIPGANEPQNPTMPLARVLRADNVAALRHLSLSHMLVHEGELVGLLAMLPGSIRTIELFHVRLRSSTGTVGGQDIATCLCWQRVVEACRRRACWRWAWTRRQGVLRVGTRDDEASSGHGEAAMGRRRWLSEALAGMLGHSETVDVLLLMREADRWRHPDGSDDALDADV</sequence>
<dbReference type="OrthoDB" id="5422579at2759"/>
<keyword evidence="4" id="KW-1185">Reference proteome</keyword>
<dbReference type="STRING" id="196109.A0A136ISY7"/>
<evidence type="ECO:0000313" key="3">
    <source>
        <dbReference type="EMBL" id="KXJ87987.1"/>
    </source>
</evidence>
<feature type="domain" description="F-box" evidence="2">
    <location>
        <begin position="121"/>
        <end position="169"/>
    </location>
</feature>
<dbReference type="PROSITE" id="PS50181">
    <property type="entry name" value="FBOX"/>
    <property type="match status" value="1"/>
</dbReference>
<dbReference type="InterPro" id="IPR001810">
    <property type="entry name" value="F-box_dom"/>
</dbReference>
<evidence type="ECO:0000313" key="4">
    <source>
        <dbReference type="Proteomes" id="UP000070501"/>
    </source>
</evidence>
<feature type="compositionally biased region" description="Polar residues" evidence="1">
    <location>
        <begin position="76"/>
        <end position="88"/>
    </location>
</feature>
<evidence type="ECO:0000259" key="2">
    <source>
        <dbReference type="PROSITE" id="PS50181"/>
    </source>
</evidence>
<dbReference type="InParanoid" id="A0A136ISY7"/>
<organism evidence="3 4">
    <name type="scientific">Microdochium bolleyi</name>
    <dbReference type="NCBI Taxonomy" id="196109"/>
    <lineage>
        <taxon>Eukaryota</taxon>
        <taxon>Fungi</taxon>
        <taxon>Dikarya</taxon>
        <taxon>Ascomycota</taxon>
        <taxon>Pezizomycotina</taxon>
        <taxon>Sordariomycetes</taxon>
        <taxon>Xylariomycetidae</taxon>
        <taxon>Xylariales</taxon>
        <taxon>Microdochiaceae</taxon>
        <taxon>Microdochium</taxon>
    </lineage>
</organism>
<gene>
    <name evidence="3" type="ORF">Micbo1qcDRAFT_207740</name>
</gene>
<dbReference type="EMBL" id="KQ964260">
    <property type="protein sequence ID" value="KXJ87987.1"/>
    <property type="molecule type" value="Genomic_DNA"/>
</dbReference>